<name>A0A2M7ARP4_9BACT</name>
<dbReference type="SUPFAM" id="SSF53756">
    <property type="entry name" value="UDP-Glycosyltransferase/glycogen phosphorylase"/>
    <property type="match status" value="1"/>
</dbReference>
<dbReference type="GO" id="GO:0016757">
    <property type="term" value="F:glycosyltransferase activity"/>
    <property type="evidence" value="ECO:0007669"/>
    <property type="project" value="InterPro"/>
</dbReference>
<dbReference type="Gene3D" id="3.40.50.2000">
    <property type="entry name" value="Glycogen Phosphorylase B"/>
    <property type="match status" value="1"/>
</dbReference>
<evidence type="ECO:0000259" key="1">
    <source>
        <dbReference type="Pfam" id="PF00534"/>
    </source>
</evidence>
<evidence type="ECO:0000313" key="2">
    <source>
        <dbReference type="EMBL" id="PIU73296.1"/>
    </source>
</evidence>
<feature type="domain" description="Glycosyl transferase family 1" evidence="1">
    <location>
        <begin position="95"/>
        <end position="188"/>
    </location>
</feature>
<evidence type="ECO:0000313" key="3">
    <source>
        <dbReference type="Proteomes" id="UP000231407"/>
    </source>
</evidence>
<protein>
    <recommendedName>
        <fullName evidence="1">Glycosyl transferase family 1 domain-containing protein</fullName>
    </recommendedName>
</protein>
<dbReference type="EMBL" id="PEWA01000041">
    <property type="protein sequence ID" value="PIU73296.1"/>
    <property type="molecule type" value="Genomic_DNA"/>
</dbReference>
<reference evidence="3" key="1">
    <citation type="submission" date="2017-09" db="EMBL/GenBank/DDBJ databases">
        <title>Depth-based differentiation of microbial function through sediment-hosted aquifers and enrichment of novel symbionts in the deep terrestrial subsurface.</title>
        <authorList>
            <person name="Probst A.J."/>
            <person name="Ladd B."/>
            <person name="Jarett J.K."/>
            <person name="Geller-Mcgrath D.E."/>
            <person name="Sieber C.M.K."/>
            <person name="Emerson J.B."/>
            <person name="Anantharaman K."/>
            <person name="Thomas B.C."/>
            <person name="Malmstrom R."/>
            <person name="Stieglmeier M."/>
            <person name="Klingl A."/>
            <person name="Woyke T."/>
            <person name="Ryan C.M."/>
            <person name="Banfield J.F."/>
        </authorList>
    </citation>
    <scope>NUCLEOTIDE SEQUENCE [LARGE SCALE GENOMIC DNA]</scope>
</reference>
<dbReference type="AlphaFoldDB" id="A0A2M7ARP4"/>
<feature type="non-terminal residue" evidence="2">
    <location>
        <position position="1"/>
    </location>
</feature>
<dbReference type="Pfam" id="PF00534">
    <property type="entry name" value="Glycos_transf_1"/>
    <property type="match status" value="1"/>
</dbReference>
<dbReference type="Proteomes" id="UP000231407">
    <property type="component" value="Unassembled WGS sequence"/>
</dbReference>
<accession>A0A2M7ARP4</accession>
<sequence>SRLIRYPEKFIDVKNCKSCKHIIANSKFSQTNLRKIYQKNSFVIYPGMKPISPINIKIRNNHKFLSFGLLTMLKGHHISAQLVPSVDILGQKSHENIWKYLPKNKKIITNVKEKDKSEFFQKYSFFLASQINEPFGLTTLEAISNNCYVFGRNEGGTTEIIKDGINGTILPVNNLKKAKDIINIISKKKTITFKKTCIIDWGYTTKQVLDYIKHV</sequence>
<comment type="caution">
    <text evidence="2">The sequence shown here is derived from an EMBL/GenBank/DDBJ whole genome shotgun (WGS) entry which is preliminary data.</text>
</comment>
<gene>
    <name evidence="2" type="ORF">COS78_02985</name>
</gene>
<dbReference type="InterPro" id="IPR001296">
    <property type="entry name" value="Glyco_trans_1"/>
</dbReference>
<organism evidence="2 3">
    <name type="scientific">Candidatus Shapirobacteria bacterium CG06_land_8_20_14_3_00_40_12</name>
    <dbReference type="NCBI Taxonomy" id="1974881"/>
    <lineage>
        <taxon>Bacteria</taxon>
        <taxon>Candidatus Shapironibacteriota</taxon>
    </lineage>
</organism>
<proteinExistence type="predicted"/>